<accession>D3B1S3</accession>
<comment type="caution">
    <text evidence="1">The sequence shown here is derived from an EMBL/GenBank/DDBJ whole genome shotgun (WGS) entry which is preliminary data.</text>
</comment>
<dbReference type="RefSeq" id="XP_020437356.1">
    <property type="nucleotide sequence ID" value="XM_020573239.1"/>
</dbReference>
<dbReference type="Proteomes" id="UP000001396">
    <property type="component" value="Unassembled WGS sequence"/>
</dbReference>
<proteinExistence type="predicted"/>
<reference evidence="1 2" key="1">
    <citation type="journal article" date="2011" name="Genome Res.">
        <title>Phylogeny-wide analysis of social amoeba genomes highlights ancient origins for complex intercellular communication.</title>
        <authorList>
            <person name="Heidel A.J."/>
            <person name="Lawal H.M."/>
            <person name="Felder M."/>
            <person name="Schilde C."/>
            <person name="Helps N.R."/>
            <person name="Tunggal B."/>
            <person name="Rivero F."/>
            <person name="John U."/>
            <person name="Schleicher M."/>
            <person name="Eichinger L."/>
            <person name="Platzer M."/>
            <person name="Noegel A.A."/>
            <person name="Schaap P."/>
            <person name="Gloeckner G."/>
        </authorList>
    </citation>
    <scope>NUCLEOTIDE SEQUENCE [LARGE SCALE GENOMIC DNA]</scope>
    <source>
        <strain evidence="2">ATCC 26659 / Pp 5 / PN500</strain>
    </source>
</reference>
<organism evidence="1 2">
    <name type="scientific">Heterostelium pallidum (strain ATCC 26659 / Pp 5 / PN500)</name>
    <name type="common">Cellular slime mold</name>
    <name type="synonym">Polysphondylium pallidum</name>
    <dbReference type="NCBI Taxonomy" id="670386"/>
    <lineage>
        <taxon>Eukaryota</taxon>
        <taxon>Amoebozoa</taxon>
        <taxon>Evosea</taxon>
        <taxon>Eumycetozoa</taxon>
        <taxon>Dictyostelia</taxon>
        <taxon>Acytosteliales</taxon>
        <taxon>Acytosteliaceae</taxon>
        <taxon>Heterostelium</taxon>
    </lineage>
</organism>
<dbReference type="EMBL" id="ADBJ01000008">
    <property type="protein sequence ID" value="EFA85247.1"/>
    <property type="molecule type" value="Genomic_DNA"/>
</dbReference>
<gene>
    <name evidence="1" type="ORF">PPL_02247</name>
</gene>
<dbReference type="AlphaFoldDB" id="D3B1S3"/>
<protein>
    <submittedName>
        <fullName evidence="1">Uncharacterized protein</fullName>
    </submittedName>
</protein>
<keyword evidence="2" id="KW-1185">Reference proteome</keyword>
<dbReference type="GeneID" id="31357772"/>
<sequence>MDFDPQAFEHYLNNNNNDQNNNNNNDLVIQLSAQDRIVLKDMHKTLIRENITKMSNVFVFLEEVEIGVYNILKYTPPNVKDNPLFQNELNPAMRKALVQNIQILNSFQALISSLGSISIILRKGAEVVDRNKGKGECVAIAASNMKNSFTKLDEIKEKLKIFDIAVLETFDKNAETIMNLAGPDVAASWVNEVAKENEIIDLLRRKIETIETEKSVIIGEIQSLNEYLISLAGVVNRQQEFVNSMVSQLSSLQADINVSNDKMNSIPETIKITETHTSRGGWFFRRRSHTTTVVKDVRNPNRDADRAFHQEVINSKVQSFNHISDSRERANKQQLAFEKDKSDITNRITFKREQLKQYLEGEKFKQCWRNQEKVENQTGLRGDVLVNFLAETRSFIKASKSGATAVTPIIGFIDNVQSQFLIDFQMFESQSKKPEVERDIKEIYAAGKSMLCEIGLLDACIKYSFYKFNKSNKVLIFWALKYTEFSSIMQDEFTISTTTLLERVKEILRYINKREILESIPQEITI</sequence>
<evidence type="ECO:0000313" key="2">
    <source>
        <dbReference type="Proteomes" id="UP000001396"/>
    </source>
</evidence>
<dbReference type="InParanoid" id="D3B1S3"/>
<evidence type="ECO:0000313" key="1">
    <source>
        <dbReference type="EMBL" id="EFA85247.1"/>
    </source>
</evidence>
<name>D3B1S3_HETP5</name>